<organism evidence="1 2">
    <name type="scientific">Melanomma pulvis-pyrius CBS 109.77</name>
    <dbReference type="NCBI Taxonomy" id="1314802"/>
    <lineage>
        <taxon>Eukaryota</taxon>
        <taxon>Fungi</taxon>
        <taxon>Dikarya</taxon>
        <taxon>Ascomycota</taxon>
        <taxon>Pezizomycotina</taxon>
        <taxon>Dothideomycetes</taxon>
        <taxon>Pleosporomycetidae</taxon>
        <taxon>Pleosporales</taxon>
        <taxon>Melanommataceae</taxon>
        <taxon>Melanomma</taxon>
    </lineage>
</organism>
<name>A0A6A6XCC9_9PLEO</name>
<protein>
    <submittedName>
        <fullName evidence="1">Uncharacterized protein</fullName>
    </submittedName>
</protein>
<dbReference type="OrthoDB" id="3552169at2759"/>
<dbReference type="Proteomes" id="UP000799757">
    <property type="component" value="Unassembled WGS sequence"/>
</dbReference>
<evidence type="ECO:0000313" key="2">
    <source>
        <dbReference type="Proteomes" id="UP000799757"/>
    </source>
</evidence>
<proteinExistence type="predicted"/>
<evidence type="ECO:0000313" key="1">
    <source>
        <dbReference type="EMBL" id="KAF2793565.1"/>
    </source>
</evidence>
<accession>A0A6A6XCC9</accession>
<sequence>MSSETEERTQGQRIQEYCKKIWGADKDFDLDIETDDYENYLCLVREDRGLSFGPVLTMTSLCYGPKEAWHELERMLYLWAKSVESGRPMTQEERLNIFSGPKGKHRKLLMEFERHKAIHDAREAEQLKLAGVEGKKGA</sequence>
<reference evidence="1" key="1">
    <citation type="journal article" date="2020" name="Stud. Mycol.">
        <title>101 Dothideomycetes genomes: a test case for predicting lifestyles and emergence of pathogens.</title>
        <authorList>
            <person name="Haridas S."/>
            <person name="Albert R."/>
            <person name="Binder M."/>
            <person name="Bloem J."/>
            <person name="Labutti K."/>
            <person name="Salamov A."/>
            <person name="Andreopoulos B."/>
            <person name="Baker S."/>
            <person name="Barry K."/>
            <person name="Bills G."/>
            <person name="Bluhm B."/>
            <person name="Cannon C."/>
            <person name="Castanera R."/>
            <person name="Culley D."/>
            <person name="Daum C."/>
            <person name="Ezra D."/>
            <person name="Gonzalez J."/>
            <person name="Henrissat B."/>
            <person name="Kuo A."/>
            <person name="Liang C."/>
            <person name="Lipzen A."/>
            <person name="Lutzoni F."/>
            <person name="Magnuson J."/>
            <person name="Mondo S."/>
            <person name="Nolan M."/>
            <person name="Ohm R."/>
            <person name="Pangilinan J."/>
            <person name="Park H.-J."/>
            <person name="Ramirez L."/>
            <person name="Alfaro M."/>
            <person name="Sun H."/>
            <person name="Tritt A."/>
            <person name="Yoshinaga Y."/>
            <person name="Zwiers L.-H."/>
            <person name="Turgeon B."/>
            <person name="Goodwin S."/>
            <person name="Spatafora J."/>
            <person name="Crous P."/>
            <person name="Grigoriev I."/>
        </authorList>
    </citation>
    <scope>NUCLEOTIDE SEQUENCE</scope>
    <source>
        <strain evidence="1">CBS 109.77</strain>
    </source>
</reference>
<dbReference type="EMBL" id="MU001922">
    <property type="protein sequence ID" value="KAF2793565.1"/>
    <property type="molecule type" value="Genomic_DNA"/>
</dbReference>
<gene>
    <name evidence="1" type="ORF">K505DRAFT_375244</name>
</gene>
<keyword evidence="2" id="KW-1185">Reference proteome</keyword>
<dbReference type="AlphaFoldDB" id="A0A6A6XCC9"/>